<dbReference type="Proteomes" id="UP001234297">
    <property type="component" value="Chromosome 12"/>
</dbReference>
<dbReference type="EMBL" id="CM056820">
    <property type="protein sequence ID" value="KAJ8615194.1"/>
    <property type="molecule type" value="Genomic_DNA"/>
</dbReference>
<proteinExistence type="predicted"/>
<protein>
    <submittedName>
        <fullName evidence="1">Uncharacterized protein</fullName>
    </submittedName>
</protein>
<name>A0ACC2K2G6_PERAE</name>
<reference evidence="1 2" key="1">
    <citation type="journal article" date="2022" name="Hortic Res">
        <title>A haplotype resolved chromosomal level avocado genome allows analysis of novel avocado genes.</title>
        <authorList>
            <person name="Nath O."/>
            <person name="Fletcher S.J."/>
            <person name="Hayward A."/>
            <person name="Shaw L.M."/>
            <person name="Masouleh A.K."/>
            <person name="Furtado A."/>
            <person name="Henry R.J."/>
            <person name="Mitter N."/>
        </authorList>
    </citation>
    <scope>NUCLEOTIDE SEQUENCE [LARGE SCALE GENOMIC DNA]</scope>
    <source>
        <strain evidence="2">cv. Hass</strain>
    </source>
</reference>
<comment type="caution">
    <text evidence="1">The sequence shown here is derived from an EMBL/GenBank/DDBJ whole genome shotgun (WGS) entry which is preliminary data.</text>
</comment>
<keyword evidence="2" id="KW-1185">Reference proteome</keyword>
<evidence type="ECO:0000313" key="1">
    <source>
        <dbReference type="EMBL" id="KAJ8615194.1"/>
    </source>
</evidence>
<sequence>MPYVRVVGSINVEARSTKFSDQVGKEYPEAGHMLHMDGASPAQVYQVYYSADRGLHVDVVSADQVELHVYMADFEGWRLYDCVAH</sequence>
<accession>A0ACC2K2G6</accession>
<gene>
    <name evidence="1" type="ORF">MRB53_034566</name>
</gene>
<evidence type="ECO:0000313" key="2">
    <source>
        <dbReference type="Proteomes" id="UP001234297"/>
    </source>
</evidence>
<organism evidence="1 2">
    <name type="scientific">Persea americana</name>
    <name type="common">Avocado</name>
    <dbReference type="NCBI Taxonomy" id="3435"/>
    <lineage>
        <taxon>Eukaryota</taxon>
        <taxon>Viridiplantae</taxon>
        <taxon>Streptophyta</taxon>
        <taxon>Embryophyta</taxon>
        <taxon>Tracheophyta</taxon>
        <taxon>Spermatophyta</taxon>
        <taxon>Magnoliopsida</taxon>
        <taxon>Magnoliidae</taxon>
        <taxon>Laurales</taxon>
        <taxon>Lauraceae</taxon>
        <taxon>Persea</taxon>
    </lineage>
</organism>